<dbReference type="Proteomes" id="UP000803844">
    <property type="component" value="Unassembled WGS sequence"/>
</dbReference>
<dbReference type="RefSeq" id="XP_040772532.1">
    <property type="nucleotide sequence ID" value="XM_040915093.1"/>
</dbReference>
<evidence type="ECO:0000313" key="2">
    <source>
        <dbReference type="Proteomes" id="UP000803844"/>
    </source>
</evidence>
<evidence type="ECO:0000313" key="1">
    <source>
        <dbReference type="EMBL" id="KAF3761553.1"/>
    </source>
</evidence>
<comment type="caution">
    <text evidence="1">The sequence shown here is derived from an EMBL/GenBank/DDBJ whole genome shotgun (WGS) entry which is preliminary data.</text>
</comment>
<dbReference type="GeneID" id="63832222"/>
<dbReference type="EMBL" id="MU032351">
    <property type="protein sequence ID" value="KAF3761553.1"/>
    <property type="molecule type" value="Genomic_DNA"/>
</dbReference>
<reference evidence="1" key="1">
    <citation type="journal article" date="2020" name="Phytopathology">
        <title>Genome sequence of the chestnut blight fungus Cryphonectria parasitica EP155: A fundamental resource for an archetypical invasive plant pathogen.</title>
        <authorList>
            <person name="Crouch J.A."/>
            <person name="Dawe A."/>
            <person name="Aerts A."/>
            <person name="Barry K."/>
            <person name="Churchill A.C.L."/>
            <person name="Grimwood J."/>
            <person name="Hillman B."/>
            <person name="Milgroom M.G."/>
            <person name="Pangilinan J."/>
            <person name="Smith M."/>
            <person name="Salamov A."/>
            <person name="Schmutz J."/>
            <person name="Yadav J."/>
            <person name="Grigoriev I.V."/>
            <person name="Nuss D."/>
        </authorList>
    </citation>
    <scope>NUCLEOTIDE SEQUENCE</scope>
    <source>
        <strain evidence="1">EP155</strain>
    </source>
</reference>
<protein>
    <submittedName>
        <fullName evidence="1">Uncharacterized protein</fullName>
    </submittedName>
</protein>
<accession>A0A9P5CK06</accession>
<keyword evidence="2" id="KW-1185">Reference proteome</keyword>
<sequence>MQMSGGIESKHSPILASTIAAITTATTCSSAFASLEERWLLTCIRLKLALLLSARMLHKLTP</sequence>
<dbReference type="AlphaFoldDB" id="A0A9P5CK06"/>
<name>A0A9P5CK06_CRYP1</name>
<proteinExistence type="predicted"/>
<gene>
    <name evidence="1" type="ORF">M406DRAFT_104008</name>
</gene>
<organism evidence="1 2">
    <name type="scientific">Cryphonectria parasitica (strain ATCC 38755 / EP155)</name>
    <dbReference type="NCBI Taxonomy" id="660469"/>
    <lineage>
        <taxon>Eukaryota</taxon>
        <taxon>Fungi</taxon>
        <taxon>Dikarya</taxon>
        <taxon>Ascomycota</taxon>
        <taxon>Pezizomycotina</taxon>
        <taxon>Sordariomycetes</taxon>
        <taxon>Sordariomycetidae</taxon>
        <taxon>Diaporthales</taxon>
        <taxon>Cryphonectriaceae</taxon>
        <taxon>Cryphonectria-Endothia species complex</taxon>
        <taxon>Cryphonectria</taxon>
    </lineage>
</organism>